<protein>
    <submittedName>
        <fullName evidence="2">Uncharacterized protein</fullName>
    </submittedName>
</protein>
<feature type="compositionally biased region" description="Acidic residues" evidence="1">
    <location>
        <begin position="24"/>
        <end position="38"/>
    </location>
</feature>
<feature type="compositionally biased region" description="Basic and acidic residues" evidence="1">
    <location>
        <begin position="14"/>
        <end position="23"/>
    </location>
</feature>
<dbReference type="EMBL" id="FNUC01000003">
    <property type="protein sequence ID" value="SEE76108.1"/>
    <property type="molecule type" value="Genomic_DNA"/>
</dbReference>
<feature type="region of interest" description="Disordered" evidence="1">
    <location>
        <begin position="1"/>
        <end position="38"/>
    </location>
</feature>
<evidence type="ECO:0000256" key="1">
    <source>
        <dbReference type="SAM" id="MobiDB-lite"/>
    </source>
</evidence>
<accession>A0A1H5LIV1</accession>
<proteinExistence type="predicted"/>
<dbReference type="STRING" id="561176.SAMN04488561_2591"/>
<name>A0A1H5LIV1_9ACTN</name>
<gene>
    <name evidence="2" type="ORF">SAMN04488561_2591</name>
</gene>
<sequence length="38" mass="4132">MEAEANVAEPPAGEVRDELREAYDPDDDEEVDDQAAAV</sequence>
<dbReference type="Proteomes" id="UP000181980">
    <property type="component" value="Unassembled WGS sequence"/>
</dbReference>
<dbReference type="AlphaFoldDB" id="A0A1H5LIV1"/>
<keyword evidence="3" id="KW-1185">Reference proteome</keyword>
<reference evidence="3" key="1">
    <citation type="submission" date="2016-10" db="EMBL/GenBank/DDBJ databases">
        <authorList>
            <person name="Varghese N."/>
            <person name="Submissions S."/>
        </authorList>
    </citation>
    <scope>NUCLEOTIDE SEQUENCE [LARGE SCALE GENOMIC DNA]</scope>
    <source>
        <strain evidence="3">DSM 45237</strain>
    </source>
</reference>
<evidence type="ECO:0000313" key="2">
    <source>
        <dbReference type="EMBL" id="SEE76108.1"/>
    </source>
</evidence>
<organism evidence="2 3">
    <name type="scientific">Jiangella alba</name>
    <dbReference type="NCBI Taxonomy" id="561176"/>
    <lineage>
        <taxon>Bacteria</taxon>
        <taxon>Bacillati</taxon>
        <taxon>Actinomycetota</taxon>
        <taxon>Actinomycetes</taxon>
        <taxon>Jiangellales</taxon>
        <taxon>Jiangellaceae</taxon>
        <taxon>Jiangella</taxon>
    </lineage>
</organism>
<evidence type="ECO:0000313" key="3">
    <source>
        <dbReference type="Proteomes" id="UP000181980"/>
    </source>
</evidence>